<dbReference type="SUPFAM" id="SSF63380">
    <property type="entry name" value="Riboflavin synthase domain-like"/>
    <property type="match status" value="1"/>
</dbReference>
<evidence type="ECO:0000256" key="13">
    <source>
        <dbReference type="SAM" id="MobiDB-lite"/>
    </source>
</evidence>
<dbReference type="InterPro" id="IPR017927">
    <property type="entry name" value="FAD-bd_FR_type"/>
</dbReference>
<evidence type="ECO:0000256" key="11">
    <source>
        <dbReference type="ARBA" id="ARBA00023014"/>
    </source>
</evidence>
<dbReference type="Proteomes" id="UP000800981">
    <property type="component" value="Unassembled WGS sequence"/>
</dbReference>
<accession>A0ABX0H0U2</accession>
<evidence type="ECO:0000313" key="17">
    <source>
        <dbReference type="Proteomes" id="UP000800981"/>
    </source>
</evidence>
<evidence type="ECO:0000256" key="6">
    <source>
        <dbReference type="ARBA" id="ARBA00022723"/>
    </source>
</evidence>
<proteinExistence type="predicted"/>
<comment type="cofactor">
    <cofactor evidence="1">
        <name>FAD</name>
        <dbReference type="ChEBI" id="CHEBI:57692"/>
    </cofactor>
</comment>
<feature type="transmembrane region" description="Helical" evidence="14">
    <location>
        <begin position="168"/>
        <end position="191"/>
    </location>
</feature>
<evidence type="ECO:0000256" key="9">
    <source>
        <dbReference type="ARBA" id="ARBA00023002"/>
    </source>
</evidence>
<dbReference type="InterPro" id="IPR039261">
    <property type="entry name" value="FNR_nucleotide-bd"/>
</dbReference>
<keyword evidence="9" id="KW-0560">Oxidoreductase</keyword>
<keyword evidence="6" id="KW-0479">Metal-binding</keyword>
<dbReference type="PRINTS" id="PR00410">
    <property type="entry name" value="PHEHYDRXLASE"/>
</dbReference>
<dbReference type="RefSeq" id="WP_166283781.1">
    <property type="nucleotide sequence ID" value="NZ_JAANNP010000028.1"/>
</dbReference>
<comment type="subcellular location">
    <subcellularLocation>
        <location evidence="2">Membrane</location>
        <topology evidence="2">Multi-pass membrane protein</topology>
    </subcellularLocation>
</comment>
<dbReference type="SFLD" id="SFLDG01168">
    <property type="entry name" value="Ferric_reductase_subgroup_(FRE"/>
    <property type="match status" value="1"/>
</dbReference>
<keyword evidence="11" id="KW-0411">Iron-sulfur</keyword>
<dbReference type="CDD" id="cd06198">
    <property type="entry name" value="FNR_like_3"/>
    <property type="match status" value="1"/>
</dbReference>
<evidence type="ECO:0000256" key="10">
    <source>
        <dbReference type="ARBA" id="ARBA00023004"/>
    </source>
</evidence>
<evidence type="ECO:0000256" key="7">
    <source>
        <dbReference type="ARBA" id="ARBA00022827"/>
    </source>
</evidence>
<dbReference type="Pfam" id="PF01794">
    <property type="entry name" value="Ferric_reduct"/>
    <property type="match status" value="1"/>
</dbReference>
<dbReference type="PANTHER" id="PTHR47354:SF8">
    <property type="entry name" value="1,2-PHENYLACETYL-COA EPOXIDASE, SUBUNIT E"/>
    <property type="match status" value="1"/>
</dbReference>
<dbReference type="PROSITE" id="PS51384">
    <property type="entry name" value="FAD_FR"/>
    <property type="match status" value="1"/>
</dbReference>
<keyword evidence="5" id="KW-0001">2Fe-2S</keyword>
<dbReference type="Pfam" id="PF08022">
    <property type="entry name" value="FAD_binding_8"/>
    <property type="match status" value="1"/>
</dbReference>
<dbReference type="InterPro" id="IPR017938">
    <property type="entry name" value="Riboflavin_synthase-like_b-brl"/>
</dbReference>
<dbReference type="EMBL" id="JAANNP010000028">
    <property type="protein sequence ID" value="NHC15407.1"/>
    <property type="molecule type" value="Genomic_DNA"/>
</dbReference>
<evidence type="ECO:0000256" key="4">
    <source>
        <dbReference type="ARBA" id="ARBA00022692"/>
    </source>
</evidence>
<dbReference type="SFLD" id="SFLDS00052">
    <property type="entry name" value="Ferric_Reductase_Domain"/>
    <property type="match status" value="1"/>
</dbReference>
<sequence length="457" mass="48099">METAPVSGTAAPAAARGSGPGSPAAQRVLWVAVYAMLVLAPMAFVAVAPDAARRSGLTNASDGIGFSALAVLALQLGLPARLRLFTRPFGVDVLLRFHRLVGGVALALALLHVVLLMVDDPDRLSLLDPVDAPWRARAGLLCVVALAVLVALSLWRRPLRVPYEAWRASHLLLGVLVVAAAVGHVVGVGGYAGVGAVQATVAALVVLGAAAVFALRVARPFAAAGRPYRVDRVLDERGGATTLRLRADGHAGIAFSPGQFAWLKTAASPYALEEHPFSFASSAARPGAVELTVKAVGDFTASVRALAPGARVLLDGPHGSFVPARPTAPYVLVAGGIGITPVMSLLRTFADAGDRRPLVLVDANRRWDDVTFREELDELTRRLDLHLVHVLSEPPEDWTGERGRVDLRLLARVLPDDVAGWNAFVCGPPPMVTAAVEALRALGLPEEQVHAERFADV</sequence>
<reference evidence="16 17" key="1">
    <citation type="submission" date="2020-03" db="EMBL/GenBank/DDBJ databases">
        <title>Two novel Motilibacter sp.</title>
        <authorList>
            <person name="Liu S."/>
        </authorList>
    </citation>
    <scope>NUCLEOTIDE SEQUENCE [LARGE SCALE GENOMIC DNA]</scope>
    <source>
        <strain evidence="16 17">E257</strain>
    </source>
</reference>
<gene>
    <name evidence="16" type="ORF">G9H71_16635</name>
</gene>
<dbReference type="InterPro" id="IPR001433">
    <property type="entry name" value="OxRdtase_FAD/NAD-bd"/>
</dbReference>
<evidence type="ECO:0000256" key="14">
    <source>
        <dbReference type="SAM" id="Phobius"/>
    </source>
</evidence>
<dbReference type="SUPFAM" id="SSF52343">
    <property type="entry name" value="Ferredoxin reductase-like, C-terminal NADP-linked domain"/>
    <property type="match status" value="1"/>
</dbReference>
<evidence type="ECO:0000256" key="2">
    <source>
        <dbReference type="ARBA" id="ARBA00004141"/>
    </source>
</evidence>
<dbReference type="Pfam" id="PF00175">
    <property type="entry name" value="NAD_binding_1"/>
    <property type="match status" value="1"/>
</dbReference>
<feature type="region of interest" description="Disordered" evidence="13">
    <location>
        <begin position="1"/>
        <end position="22"/>
    </location>
</feature>
<evidence type="ECO:0000256" key="3">
    <source>
        <dbReference type="ARBA" id="ARBA00022630"/>
    </source>
</evidence>
<feature type="domain" description="FAD-binding FR-type" evidence="15">
    <location>
        <begin position="194"/>
        <end position="324"/>
    </location>
</feature>
<dbReference type="Gene3D" id="2.40.30.10">
    <property type="entry name" value="Translation factors"/>
    <property type="match status" value="1"/>
</dbReference>
<feature type="transmembrane region" description="Helical" evidence="14">
    <location>
        <begin position="60"/>
        <end position="79"/>
    </location>
</feature>
<dbReference type="InterPro" id="IPR013112">
    <property type="entry name" value="FAD-bd_8"/>
</dbReference>
<comment type="caution">
    <text evidence="16">The sequence shown here is derived from an EMBL/GenBank/DDBJ whole genome shotgun (WGS) entry which is preliminary data.</text>
</comment>
<keyword evidence="12 14" id="KW-0472">Membrane</keyword>
<organism evidence="16 17">
    <name type="scientific">Motilibacter deserti</name>
    <dbReference type="NCBI Taxonomy" id="2714956"/>
    <lineage>
        <taxon>Bacteria</taxon>
        <taxon>Bacillati</taxon>
        <taxon>Actinomycetota</taxon>
        <taxon>Actinomycetes</taxon>
        <taxon>Motilibacterales</taxon>
        <taxon>Motilibacteraceae</taxon>
        <taxon>Motilibacter</taxon>
    </lineage>
</organism>
<keyword evidence="4 14" id="KW-0812">Transmembrane</keyword>
<keyword evidence="8 14" id="KW-1133">Transmembrane helix</keyword>
<dbReference type="InterPro" id="IPR013130">
    <property type="entry name" value="Fe3_Rdtase_TM_dom"/>
</dbReference>
<keyword evidence="17" id="KW-1185">Reference proteome</keyword>
<evidence type="ECO:0000313" key="16">
    <source>
        <dbReference type="EMBL" id="NHC15407.1"/>
    </source>
</evidence>
<feature type="transmembrane region" description="Helical" evidence="14">
    <location>
        <begin position="28"/>
        <end position="48"/>
    </location>
</feature>
<keyword evidence="3" id="KW-0285">Flavoprotein</keyword>
<evidence type="ECO:0000256" key="8">
    <source>
        <dbReference type="ARBA" id="ARBA00022989"/>
    </source>
</evidence>
<evidence type="ECO:0000259" key="15">
    <source>
        <dbReference type="PROSITE" id="PS51384"/>
    </source>
</evidence>
<protein>
    <submittedName>
        <fullName evidence="16">Oxidoreductase</fullName>
    </submittedName>
</protein>
<feature type="transmembrane region" description="Helical" evidence="14">
    <location>
        <begin position="197"/>
        <end position="218"/>
    </location>
</feature>
<keyword evidence="10" id="KW-0408">Iron</keyword>
<dbReference type="InterPro" id="IPR050415">
    <property type="entry name" value="MRET"/>
</dbReference>
<dbReference type="PANTHER" id="PTHR47354">
    <property type="entry name" value="NADH OXIDOREDUCTASE HCR"/>
    <property type="match status" value="1"/>
</dbReference>
<dbReference type="Gene3D" id="3.40.50.80">
    <property type="entry name" value="Nucleotide-binding domain of ferredoxin-NADP reductase (FNR) module"/>
    <property type="match status" value="1"/>
</dbReference>
<name>A0ABX0H0U2_9ACTN</name>
<keyword evidence="7" id="KW-0274">FAD</keyword>
<evidence type="ECO:0000256" key="1">
    <source>
        <dbReference type="ARBA" id="ARBA00001974"/>
    </source>
</evidence>
<feature type="transmembrane region" description="Helical" evidence="14">
    <location>
        <begin position="100"/>
        <end position="118"/>
    </location>
</feature>
<evidence type="ECO:0000256" key="5">
    <source>
        <dbReference type="ARBA" id="ARBA00022714"/>
    </source>
</evidence>
<evidence type="ECO:0000256" key="12">
    <source>
        <dbReference type="ARBA" id="ARBA00023136"/>
    </source>
</evidence>
<feature type="transmembrane region" description="Helical" evidence="14">
    <location>
        <begin position="138"/>
        <end position="156"/>
    </location>
</feature>